<dbReference type="PANTHER" id="PTHR46177:SF1">
    <property type="entry name" value="INTEGRASE CATALYTIC DOMAIN-CONTAINING PROTEIN"/>
    <property type="match status" value="1"/>
</dbReference>
<sequence>MPFARDNASRDNLIRYYFNQLYTAKDVKDILSNIHHIQLSEKHLKRIKKRLNLQRTAFGIAINGAIDGFSRKVLWLKAGNTNYNPRYIAGLYLDFIKRYHRLPRVIRADGGSENVTTKLLQMAFRYNHNDRQSGTNSFITGRSTSNQELNVYGVALALGAFNFGGICSDTCEIMEFCEKQTQFILKA</sequence>
<dbReference type="Pfam" id="PF24764">
    <property type="entry name" value="rva_4"/>
    <property type="match status" value="1"/>
</dbReference>
<dbReference type="Proteomes" id="UP000507470">
    <property type="component" value="Unassembled WGS sequence"/>
</dbReference>
<dbReference type="AlphaFoldDB" id="A0A6J8BPP8"/>
<accession>A0A6J8BPP8</accession>
<gene>
    <name evidence="2" type="ORF">MCOR_21295</name>
</gene>
<dbReference type="PANTHER" id="PTHR46177">
    <property type="entry name" value="INTEGRASE CATALYTIC DOMAIN-CONTAINING PROTEIN"/>
    <property type="match status" value="1"/>
</dbReference>
<protein>
    <recommendedName>
        <fullName evidence="1">Integrase core domain-containing protein</fullName>
    </recommendedName>
</protein>
<proteinExistence type="predicted"/>
<dbReference type="OrthoDB" id="7689536at2759"/>
<evidence type="ECO:0000313" key="3">
    <source>
        <dbReference type="Proteomes" id="UP000507470"/>
    </source>
</evidence>
<feature type="domain" description="Integrase core" evidence="1">
    <location>
        <begin position="58"/>
        <end position="149"/>
    </location>
</feature>
<organism evidence="2 3">
    <name type="scientific">Mytilus coruscus</name>
    <name type="common">Sea mussel</name>
    <dbReference type="NCBI Taxonomy" id="42192"/>
    <lineage>
        <taxon>Eukaryota</taxon>
        <taxon>Metazoa</taxon>
        <taxon>Spiralia</taxon>
        <taxon>Lophotrochozoa</taxon>
        <taxon>Mollusca</taxon>
        <taxon>Bivalvia</taxon>
        <taxon>Autobranchia</taxon>
        <taxon>Pteriomorphia</taxon>
        <taxon>Mytilida</taxon>
        <taxon>Mytiloidea</taxon>
        <taxon>Mytilidae</taxon>
        <taxon>Mytilinae</taxon>
        <taxon>Mytilus</taxon>
    </lineage>
</organism>
<dbReference type="EMBL" id="CACVKT020003764">
    <property type="protein sequence ID" value="CAC5385793.1"/>
    <property type="molecule type" value="Genomic_DNA"/>
</dbReference>
<dbReference type="InterPro" id="IPR058913">
    <property type="entry name" value="Integrase_dom_put"/>
</dbReference>
<evidence type="ECO:0000259" key="1">
    <source>
        <dbReference type="Pfam" id="PF24764"/>
    </source>
</evidence>
<keyword evidence="3" id="KW-1185">Reference proteome</keyword>
<reference evidence="2 3" key="1">
    <citation type="submission" date="2020-06" db="EMBL/GenBank/DDBJ databases">
        <authorList>
            <person name="Li R."/>
            <person name="Bekaert M."/>
        </authorList>
    </citation>
    <scope>NUCLEOTIDE SEQUENCE [LARGE SCALE GENOMIC DNA]</scope>
    <source>
        <strain evidence="3">wild</strain>
    </source>
</reference>
<name>A0A6J8BPP8_MYTCO</name>
<evidence type="ECO:0000313" key="2">
    <source>
        <dbReference type="EMBL" id="CAC5385793.1"/>
    </source>
</evidence>